<dbReference type="Pfam" id="PF04130">
    <property type="entry name" value="GCP_C_terminal"/>
    <property type="match status" value="1"/>
</dbReference>
<dbReference type="GO" id="GO:0005874">
    <property type="term" value="C:microtubule"/>
    <property type="evidence" value="ECO:0007669"/>
    <property type="project" value="UniProtKB-KW"/>
</dbReference>
<organism evidence="7 8">
    <name type="scientific">Elsinoe batatas</name>
    <dbReference type="NCBI Taxonomy" id="2601811"/>
    <lineage>
        <taxon>Eukaryota</taxon>
        <taxon>Fungi</taxon>
        <taxon>Dikarya</taxon>
        <taxon>Ascomycota</taxon>
        <taxon>Pezizomycotina</taxon>
        <taxon>Dothideomycetes</taxon>
        <taxon>Dothideomycetidae</taxon>
        <taxon>Myriangiales</taxon>
        <taxon>Elsinoaceae</taxon>
        <taxon>Elsinoe</taxon>
    </lineage>
</organism>
<reference evidence="7" key="1">
    <citation type="submission" date="2021-07" db="EMBL/GenBank/DDBJ databases">
        <title>Elsinoe batatas strain:CRI-CJ2 Genome sequencing and assembly.</title>
        <authorList>
            <person name="Huang L."/>
        </authorList>
    </citation>
    <scope>NUCLEOTIDE SEQUENCE</scope>
    <source>
        <strain evidence="7">CRI-CJ2</strain>
    </source>
</reference>
<feature type="domain" description="Gamma tubulin complex component C-terminal" evidence="6">
    <location>
        <begin position="553"/>
        <end position="883"/>
    </location>
</feature>
<dbReference type="InterPro" id="IPR040457">
    <property type="entry name" value="GCP_C"/>
</dbReference>
<keyword evidence="8" id="KW-1185">Reference proteome</keyword>
<name>A0A8K0KZB2_9PEZI</name>
<evidence type="ECO:0000256" key="2">
    <source>
        <dbReference type="ARBA" id="ARBA00022490"/>
    </source>
</evidence>
<dbReference type="Gene3D" id="1.20.120.1900">
    <property type="entry name" value="Gamma-tubulin complex, C-terminal domain"/>
    <property type="match status" value="1"/>
</dbReference>
<evidence type="ECO:0000256" key="1">
    <source>
        <dbReference type="ARBA" id="ARBA00010337"/>
    </source>
</evidence>
<dbReference type="GO" id="GO:0005816">
    <property type="term" value="C:spindle pole body"/>
    <property type="evidence" value="ECO:0007669"/>
    <property type="project" value="UniProtKB-ARBA"/>
</dbReference>
<evidence type="ECO:0000256" key="4">
    <source>
        <dbReference type="ARBA" id="ARBA00023212"/>
    </source>
</evidence>
<proteinExistence type="inferred from homology"/>
<dbReference type="PANTHER" id="PTHR19302:SF70">
    <property type="entry name" value="GAMMA-TUBULIN COMPLEX COMPONENT 6"/>
    <property type="match status" value="1"/>
</dbReference>
<evidence type="ECO:0000313" key="8">
    <source>
        <dbReference type="Proteomes" id="UP000809789"/>
    </source>
</evidence>
<dbReference type="GO" id="GO:0031122">
    <property type="term" value="P:cytoplasmic microtubule organization"/>
    <property type="evidence" value="ECO:0007669"/>
    <property type="project" value="TreeGrafter"/>
</dbReference>
<dbReference type="GO" id="GO:0051321">
    <property type="term" value="P:meiotic cell cycle"/>
    <property type="evidence" value="ECO:0007669"/>
    <property type="project" value="TreeGrafter"/>
</dbReference>
<dbReference type="OrthoDB" id="775571at2759"/>
<evidence type="ECO:0000313" key="7">
    <source>
        <dbReference type="EMBL" id="KAG8626182.1"/>
    </source>
</evidence>
<evidence type="ECO:0000256" key="3">
    <source>
        <dbReference type="ARBA" id="ARBA00022701"/>
    </source>
</evidence>
<evidence type="ECO:0000256" key="5">
    <source>
        <dbReference type="RuleBase" id="RU363050"/>
    </source>
</evidence>
<dbReference type="EMBL" id="JAESVG020000007">
    <property type="protein sequence ID" value="KAG8626182.1"/>
    <property type="molecule type" value="Genomic_DNA"/>
</dbReference>
<dbReference type="GO" id="GO:0000278">
    <property type="term" value="P:mitotic cell cycle"/>
    <property type="evidence" value="ECO:0007669"/>
    <property type="project" value="TreeGrafter"/>
</dbReference>
<dbReference type="GO" id="GO:0051011">
    <property type="term" value="F:microtubule minus-end binding"/>
    <property type="evidence" value="ECO:0007669"/>
    <property type="project" value="TreeGrafter"/>
</dbReference>
<keyword evidence="3 5" id="KW-0493">Microtubule</keyword>
<protein>
    <recommendedName>
        <fullName evidence="5">Spindle pole body component</fullName>
    </recommendedName>
</protein>
<dbReference type="GO" id="GO:0051225">
    <property type="term" value="P:spindle assembly"/>
    <property type="evidence" value="ECO:0007669"/>
    <property type="project" value="TreeGrafter"/>
</dbReference>
<comment type="caution">
    <text evidence="7">The sequence shown here is derived from an EMBL/GenBank/DDBJ whole genome shotgun (WGS) entry which is preliminary data.</text>
</comment>
<dbReference type="GO" id="GO:0043015">
    <property type="term" value="F:gamma-tubulin binding"/>
    <property type="evidence" value="ECO:0007669"/>
    <property type="project" value="InterPro"/>
</dbReference>
<dbReference type="Proteomes" id="UP000809789">
    <property type="component" value="Unassembled WGS sequence"/>
</dbReference>
<dbReference type="GO" id="GO:0000930">
    <property type="term" value="C:gamma-tubulin complex"/>
    <property type="evidence" value="ECO:0007669"/>
    <property type="project" value="TreeGrafter"/>
</dbReference>
<sequence length="939" mass="102450">MHDGTFQSPFSFGDFSLPNIPQDEGPTHEAFSIAAVTDAKKDSDLVRVHTIATDPLEVIPEIHEERSLPLTDLPLGLDVFENLDPISLGPWTFVPDLFASSDRKLGQVFNDSDHDVSSDGSLYSSDEVSSPPELLPFPVVFRSDGFVHLDGLISCLLLLGFGLSSQLFVTTSNRLSFSIYRDGLFRCNDVGPRGLTGLIASFQETGEQALRIRLFTEQVASSASSNVATKIALATTMNSMLETLFARSCGILAQNRTIHELRRSFEGVPVLFDILNQTIDAVSADTDNCTTVEHLLTVILRNGELAGAYPHFFQILAIRAGRSITESVLSACGLPSSEGPNTNSGDDGLSDLATVLSLLDAPAASSDVLCDRLDAIVPAADLDMVLDILRGREILARSNDALEVFSPVLTIEDAGSGGVFVNPDVILARAQKYEAEVMAAIRASSATSGYQLECSRTQHDHVRKRGVRTSLAGNQFAHLATAMTTMPDTAPDKDEEIEQALITDLRNNINDLSSKGQPFSDFSILSPYQPFLRIQHRLVNGQVLRRLLGQGQLTEHFDAHYQFHLLGNGVFFARLQMTLFGPKGSLPSARAFIEGNFISGSDGKKQNWPPGSSDLWIALAELFSETYNSTMSTPRHDSITGRDLPGNLNVAVRHVDTSRTAEIMDPLSTHALDFLQLRYNAPALLSEVFDAASLEQYDDVFRWLLVLLRQSYVSTRLSALLSPRQADLQGLPGHIARRFAHISQAVVAPLCAHSFSVAVATPWTDFISAIQTLQDDLEDEDEEGVYGAIVNTGISSLKALHNDTLRRIKSRLFLSVDQDHIEGAVRKIFTLLLRGSACIGRLSQGGTDAQAYIDTQEEISEILRLEHEVHESVDELRRALQAHSIKLKEAGDVAVDTDLWAKFGMLPPEDDEAETIGTLVALLSLDLTTGPAEEAQDSS</sequence>
<evidence type="ECO:0000259" key="6">
    <source>
        <dbReference type="Pfam" id="PF04130"/>
    </source>
</evidence>
<keyword evidence="2 5" id="KW-0963">Cytoplasm</keyword>
<dbReference type="PANTHER" id="PTHR19302">
    <property type="entry name" value="GAMMA TUBULIN COMPLEX PROTEIN"/>
    <property type="match status" value="1"/>
</dbReference>
<accession>A0A8K0KZB2</accession>
<comment type="similarity">
    <text evidence="1 5">Belongs to the TUBGCP family.</text>
</comment>
<dbReference type="GO" id="GO:0007020">
    <property type="term" value="P:microtubule nucleation"/>
    <property type="evidence" value="ECO:0007669"/>
    <property type="project" value="InterPro"/>
</dbReference>
<dbReference type="AlphaFoldDB" id="A0A8K0KZB2"/>
<dbReference type="GO" id="GO:0000922">
    <property type="term" value="C:spindle pole"/>
    <property type="evidence" value="ECO:0007669"/>
    <property type="project" value="InterPro"/>
</dbReference>
<comment type="subcellular location">
    <subcellularLocation>
        <location evidence="5">Cytoplasm</location>
        <location evidence="5">Cytoskeleton</location>
        <location evidence="5">Microtubule organizing center</location>
    </subcellularLocation>
</comment>
<gene>
    <name evidence="7" type="ORF">KVT40_006583</name>
</gene>
<dbReference type="InterPro" id="IPR007259">
    <property type="entry name" value="GCP"/>
</dbReference>
<dbReference type="InterPro" id="IPR042241">
    <property type="entry name" value="GCP_C_sf"/>
</dbReference>
<keyword evidence="4 5" id="KW-0206">Cytoskeleton</keyword>